<dbReference type="SUPFAM" id="SSF51735">
    <property type="entry name" value="NAD(P)-binding Rossmann-fold domains"/>
    <property type="match status" value="1"/>
</dbReference>
<keyword evidence="2" id="KW-1185">Reference proteome</keyword>
<dbReference type="InterPro" id="IPR002347">
    <property type="entry name" value="SDR_fam"/>
</dbReference>
<dbReference type="RefSeq" id="WP_183895722.1">
    <property type="nucleotide sequence ID" value="NZ_JACIDV010000005.1"/>
</dbReference>
<proteinExistence type="predicted"/>
<comment type="caution">
    <text evidence="1">The sequence shown here is derived from an EMBL/GenBank/DDBJ whole genome shotgun (WGS) entry which is preliminary data.</text>
</comment>
<dbReference type="Gene3D" id="3.40.50.720">
    <property type="entry name" value="NAD(P)-binding Rossmann-like Domain"/>
    <property type="match status" value="1"/>
</dbReference>
<dbReference type="Proteomes" id="UP000565286">
    <property type="component" value="Unassembled WGS sequence"/>
</dbReference>
<dbReference type="AlphaFoldDB" id="A0A7W6C561"/>
<dbReference type="PANTHER" id="PTHR45458:SF1">
    <property type="entry name" value="SHORT CHAIN DEHYDROGENASE"/>
    <property type="match status" value="1"/>
</dbReference>
<dbReference type="Pfam" id="PF00106">
    <property type="entry name" value="adh_short"/>
    <property type="match status" value="1"/>
</dbReference>
<accession>A0A7W6C561</accession>
<organism evidence="1 2">
    <name type="scientific">Rhizobium skierniewicense</name>
    <dbReference type="NCBI Taxonomy" id="984260"/>
    <lineage>
        <taxon>Bacteria</taxon>
        <taxon>Pseudomonadati</taxon>
        <taxon>Pseudomonadota</taxon>
        <taxon>Alphaproteobacteria</taxon>
        <taxon>Hyphomicrobiales</taxon>
        <taxon>Rhizobiaceae</taxon>
        <taxon>Rhizobium/Agrobacterium group</taxon>
        <taxon>Rhizobium</taxon>
    </lineage>
</organism>
<dbReference type="EMBL" id="JACIDV010000005">
    <property type="protein sequence ID" value="MBB3945923.1"/>
    <property type="molecule type" value="Genomic_DNA"/>
</dbReference>
<evidence type="ECO:0000313" key="1">
    <source>
        <dbReference type="EMBL" id="MBB3945923.1"/>
    </source>
</evidence>
<gene>
    <name evidence="1" type="ORF">GGQ73_001869</name>
</gene>
<dbReference type="GO" id="GO:0016616">
    <property type="term" value="F:oxidoreductase activity, acting on the CH-OH group of donors, NAD or NADP as acceptor"/>
    <property type="evidence" value="ECO:0007669"/>
    <property type="project" value="TreeGrafter"/>
</dbReference>
<sequence>METLPSLVLPCLPADFRAVILGASGGVGSAIAALVEQQPQLGELFTFSRSADGFDLHDEKSVEAAAEAVSGGPVHLIICATGILTTNGVSPEKSLKQLDPDIMLEQFRTNAVGPALVAKHFLPLLDRQHRSIAAFLSARVGSIGDNRLGGWMSYRAAKSALNQIVHTSAIEYRRTHPLAVVVSIHPGTVRTGLSEPYSRGHNTVSAEEAAHAMLSSLNKLHPEQSGTFIAYDGSDIPW</sequence>
<dbReference type="PRINTS" id="PR00081">
    <property type="entry name" value="GDHRDH"/>
</dbReference>
<protein>
    <submittedName>
        <fullName evidence="1">NAD(P)-dependent dehydrogenase (Short-subunit alcohol dehydrogenase family)</fullName>
    </submittedName>
</protein>
<name>A0A7W6C561_9HYPH</name>
<evidence type="ECO:0000313" key="2">
    <source>
        <dbReference type="Proteomes" id="UP000565286"/>
    </source>
</evidence>
<dbReference type="InterPro" id="IPR052184">
    <property type="entry name" value="SDR_enzymes"/>
</dbReference>
<dbReference type="InterPro" id="IPR036291">
    <property type="entry name" value="NAD(P)-bd_dom_sf"/>
</dbReference>
<reference evidence="1 2" key="1">
    <citation type="submission" date="2020-08" db="EMBL/GenBank/DDBJ databases">
        <title>Genomic Encyclopedia of Type Strains, Phase IV (KMG-IV): sequencing the most valuable type-strain genomes for metagenomic binning, comparative biology and taxonomic classification.</title>
        <authorList>
            <person name="Goeker M."/>
        </authorList>
    </citation>
    <scope>NUCLEOTIDE SEQUENCE [LARGE SCALE GENOMIC DNA]</scope>
    <source>
        <strain evidence="1 2">DSM 26438</strain>
    </source>
</reference>
<dbReference type="PANTHER" id="PTHR45458">
    <property type="entry name" value="SHORT-CHAIN DEHYDROGENASE/REDUCTASE SDR"/>
    <property type="match status" value="1"/>
</dbReference>